<keyword evidence="1" id="KW-0645">Protease</keyword>
<accession>A0A9N7NNQ2</accession>
<dbReference type="SUPFAM" id="SSF57756">
    <property type="entry name" value="Retrovirus zinc finger-like domains"/>
    <property type="match status" value="1"/>
</dbReference>
<reference evidence="6" key="1">
    <citation type="submission" date="2019-12" db="EMBL/GenBank/DDBJ databases">
        <authorList>
            <person name="Scholes J."/>
        </authorList>
    </citation>
    <scope>NUCLEOTIDE SEQUENCE</scope>
</reference>
<dbReference type="Gene3D" id="3.30.420.10">
    <property type="entry name" value="Ribonuclease H-like superfamily/Ribonuclease H"/>
    <property type="match status" value="1"/>
</dbReference>
<dbReference type="InterPro" id="IPR057670">
    <property type="entry name" value="SH3_retrovirus"/>
</dbReference>
<dbReference type="Pfam" id="PF22936">
    <property type="entry name" value="Pol_BBD"/>
    <property type="match status" value="1"/>
</dbReference>
<comment type="caution">
    <text evidence="6">The sequence shown here is derived from an EMBL/GenBank/DDBJ whole genome shotgun (WGS) entry which is preliminary data.</text>
</comment>
<protein>
    <submittedName>
        <fullName evidence="6">Uncharacterized mitochondrial protein AtMg00710</fullName>
    </submittedName>
</protein>
<evidence type="ECO:0000313" key="7">
    <source>
        <dbReference type="Proteomes" id="UP001153555"/>
    </source>
</evidence>
<dbReference type="GO" id="GO:0008233">
    <property type="term" value="F:peptidase activity"/>
    <property type="evidence" value="ECO:0007669"/>
    <property type="project" value="UniProtKB-KW"/>
</dbReference>
<keyword evidence="2" id="KW-0862">Zinc</keyword>
<dbReference type="GO" id="GO:0006508">
    <property type="term" value="P:proteolysis"/>
    <property type="evidence" value="ECO:0007669"/>
    <property type="project" value="UniProtKB-KW"/>
</dbReference>
<keyword evidence="7" id="KW-1185">Reference proteome</keyword>
<dbReference type="Pfam" id="PF25597">
    <property type="entry name" value="SH3_retrovirus"/>
    <property type="match status" value="1"/>
</dbReference>
<dbReference type="PANTHER" id="PTHR42648">
    <property type="entry name" value="TRANSPOSASE, PUTATIVE-RELATED"/>
    <property type="match status" value="1"/>
</dbReference>
<sequence length="958" mass="105875">MASQDVASMVQGSGAYVSPRQEVIIHRTVRDVGGANWPVLTRTIYGEWAVLMKVKLRARKLWRAIEEGTEDEEEDCAAMEAILSAVPHDYVESLGAKDSAMAAWDALKAMRIGSDRAKKAKAQQLRREYEALAFRDGEAVADFSLRLQSLVSQLAAHGVSITDEEAIAKYLRVVPPKYAQIALSIETLIDMSTLTIEDVTGRLRAVDDRVEMATITTSGKLLLTEEEWAARMRERQPGKGSSNRGGYDKHRGKAPQKKKDGNNARLVDTDTCRRCGKTGHWARDCKNPKKEKREAHLVQVDDEEPALLMATTYKLHDVEPELEEVKAAATEQGKALQAVHLDESSAQVHLGRMGGGMEQRWYLDSGASNHMTGSKEAFSELDDGVTGTVKFGDGSKVEIRGRGTVIFRCQNSEHRALTDVYYIPQLRSSIISIGQLDEHGCEVLVKGGVLKLQDQEQRLLAKVQRSRNRLYLLDLKVEQPVCLAVRHTEEPWLWHARFGHLSFDALGLLRKMVRGLPHIELCDSCLAGKQRRLPFPKAAKYRAADVLDLVHGDLCGPITPATHGGRRYFLLLVDDCSRFMWLQLLTSKDQAAEAIKRFQVRAEAESGKRLRVLRTDRGGEFTSVEFAAYCANHGVVRHHTAPYSPQQNGVVERRNQTVVGMARSMMKAKGMPAEFWGEAVSTAVFILNRAPTKALKGMTPFEAWHGRQPDVSFLRTFGCIGHVKKTKPFLSKLEDRSIPMVLLGYEEGSKAYRLYDPRGDKVVVSRDVVFDEMVAWDWENPGTGEARGVGGTFVIEHLVIHGGGDAGSEEPAADAPSPATVVASVEPQSPAMGTGEESPPAAAHTPPPQSPAAAGQGTPPATTVEFTSPPSNIDEYVDAFHDGEEVRFRRMDNLVGNSIVPGLASRLLDDQEQLLVSAEEPSTFAQAERDVSWRRAMLEEMKAIEENETWELIDPPPG</sequence>
<evidence type="ECO:0000259" key="5">
    <source>
        <dbReference type="PROSITE" id="PS50994"/>
    </source>
</evidence>
<dbReference type="Pfam" id="PF00665">
    <property type="entry name" value="rve"/>
    <property type="match status" value="1"/>
</dbReference>
<evidence type="ECO:0000256" key="2">
    <source>
        <dbReference type="PROSITE-ProRule" id="PRU00047"/>
    </source>
</evidence>
<dbReference type="InterPro" id="IPR001584">
    <property type="entry name" value="Integrase_cat-core"/>
</dbReference>
<feature type="compositionally biased region" description="Low complexity" evidence="3">
    <location>
        <begin position="851"/>
        <end position="863"/>
    </location>
</feature>
<keyword evidence="1" id="KW-0378">Hydrolase</keyword>
<proteinExistence type="predicted"/>
<evidence type="ECO:0000256" key="3">
    <source>
        <dbReference type="SAM" id="MobiDB-lite"/>
    </source>
</evidence>
<dbReference type="AlphaFoldDB" id="A0A9N7NNQ2"/>
<dbReference type="InterPro" id="IPR039537">
    <property type="entry name" value="Retrotran_Ty1/copia-like"/>
</dbReference>
<dbReference type="Proteomes" id="UP001153555">
    <property type="component" value="Unassembled WGS sequence"/>
</dbReference>
<feature type="domain" description="CCHC-type" evidence="4">
    <location>
        <begin position="272"/>
        <end position="287"/>
    </location>
</feature>
<dbReference type="GO" id="GO:0015074">
    <property type="term" value="P:DNA integration"/>
    <property type="evidence" value="ECO:0007669"/>
    <property type="project" value="InterPro"/>
</dbReference>
<feature type="region of interest" description="Disordered" evidence="3">
    <location>
        <begin position="803"/>
        <end position="870"/>
    </location>
</feature>
<feature type="region of interest" description="Disordered" evidence="3">
    <location>
        <begin position="232"/>
        <end position="265"/>
    </location>
</feature>
<dbReference type="InterPro" id="IPR012337">
    <property type="entry name" value="RNaseH-like_sf"/>
</dbReference>
<evidence type="ECO:0000259" key="4">
    <source>
        <dbReference type="PROSITE" id="PS50158"/>
    </source>
</evidence>
<dbReference type="GO" id="GO:0003676">
    <property type="term" value="F:nucleic acid binding"/>
    <property type="evidence" value="ECO:0007669"/>
    <property type="project" value="InterPro"/>
</dbReference>
<dbReference type="SUPFAM" id="SSF53098">
    <property type="entry name" value="Ribonuclease H-like"/>
    <property type="match status" value="1"/>
</dbReference>
<feature type="non-terminal residue" evidence="6">
    <location>
        <position position="958"/>
    </location>
</feature>
<dbReference type="PROSITE" id="PS50994">
    <property type="entry name" value="INTEGRASE"/>
    <property type="match status" value="1"/>
</dbReference>
<dbReference type="Pfam" id="PF00098">
    <property type="entry name" value="zf-CCHC"/>
    <property type="match status" value="1"/>
</dbReference>
<dbReference type="PANTHER" id="PTHR42648:SF25">
    <property type="entry name" value="RNA-DIRECTED DNA POLYMERASE"/>
    <property type="match status" value="1"/>
</dbReference>
<gene>
    <name evidence="6" type="ORF">SHERM_27835</name>
</gene>
<evidence type="ECO:0000313" key="6">
    <source>
        <dbReference type="EMBL" id="CAA0832560.1"/>
    </source>
</evidence>
<organism evidence="6 7">
    <name type="scientific">Striga hermonthica</name>
    <name type="common">Purple witchweed</name>
    <name type="synonym">Buchnera hermonthica</name>
    <dbReference type="NCBI Taxonomy" id="68872"/>
    <lineage>
        <taxon>Eukaryota</taxon>
        <taxon>Viridiplantae</taxon>
        <taxon>Streptophyta</taxon>
        <taxon>Embryophyta</taxon>
        <taxon>Tracheophyta</taxon>
        <taxon>Spermatophyta</taxon>
        <taxon>Magnoliopsida</taxon>
        <taxon>eudicotyledons</taxon>
        <taxon>Gunneridae</taxon>
        <taxon>Pentapetalae</taxon>
        <taxon>asterids</taxon>
        <taxon>lamiids</taxon>
        <taxon>Lamiales</taxon>
        <taxon>Orobanchaceae</taxon>
        <taxon>Buchnereae</taxon>
        <taxon>Striga</taxon>
    </lineage>
</organism>
<evidence type="ECO:0000256" key="1">
    <source>
        <dbReference type="ARBA" id="ARBA00022670"/>
    </source>
</evidence>
<dbReference type="Pfam" id="PF14223">
    <property type="entry name" value="Retrotran_gag_2"/>
    <property type="match status" value="1"/>
</dbReference>
<dbReference type="OrthoDB" id="2013098at2759"/>
<keyword evidence="2" id="KW-0479">Metal-binding</keyword>
<dbReference type="InterPro" id="IPR036397">
    <property type="entry name" value="RNaseH_sf"/>
</dbReference>
<dbReference type="EMBL" id="CACSLK010027834">
    <property type="protein sequence ID" value="CAA0832560.1"/>
    <property type="molecule type" value="Genomic_DNA"/>
</dbReference>
<feature type="domain" description="Integrase catalytic" evidence="5">
    <location>
        <begin position="532"/>
        <end position="708"/>
    </location>
</feature>
<dbReference type="GO" id="GO:0008270">
    <property type="term" value="F:zinc ion binding"/>
    <property type="evidence" value="ECO:0007669"/>
    <property type="project" value="UniProtKB-KW"/>
</dbReference>
<dbReference type="Gene3D" id="4.10.60.10">
    <property type="entry name" value="Zinc finger, CCHC-type"/>
    <property type="match status" value="1"/>
</dbReference>
<dbReference type="SMART" id="SM00343">
    <property type="entry name" value="ZnF_C2HC"/>
    <property type="match status" value="1"/>
</dbReference>
<dbReference type="Pfam" id="PF13976">
    <property type="entry name" value="gag_pre-integrs"/>
    <property type="match status" value="1"/>
</dbReference>
<dbReference type="InterPro" id="IPR025724">
    <property type="entry name" value="GAG-pre-integrase_dom"/>
</dbReference>
<dbReference type="PROSITE" id="PS50158">
    <property type="entry name" value="ZF_CCHC"/>
    <property type="match status" value="1"/>
</dbReference>
<keyword evidence="2" id="KW-0863">Zinc-finger</keyword>
<dbReference type="InterPro" id="IPR054722">
    <property type="entry name" value="PolX-like_BBD"/>
</dbReference>
<dbReference type="InterPro" id="IPR001878">
    <property type="entry name" value="Znf_CCHC"/>
</dbReference>
<name>A0A9N7NNQ2_STRHE</name>
<dbReference type="InterPro" id="IPR036875">
    <property type="entry name" value="Znf_CCHC_sf"/>
</dbReference>